<protein>
    <submittedName>
        <fullName evidence="1">Uncharacterized protein</fullName>
    </submittedName>
</protein>
<proteinExistence type="predicted"/>
<evidence type="ECO:0000313" key="2">
    <source>
        <dbReference type="Proteomes" id="UP000233551"/>
    </source>
</evidence>
<organism evidence="1 2">
    <name type="scientific">Punica granatum</name>
    <name type="common">Pomegranate</name>
    <dbReference type="NCBI Taxonomy" id="22663"/>
    <lineage>
        <taxon>Eukaryota</taxon>
        <taxon>Viridiplantae</taxon>
        <taxon>Streptophyta</taxon>
        <taxon>Embryophyta</taxon>
        <taxon>Tracheophyta</taxon>
        <taxon>Spermatophyta</taxon>
        <taxon>Magnoliopsida</taxon>
        <taxon>eudicotyledons</taxon>
        <taxon>Gunneridae</taxon>
        <taxon>Pentapetalae</taxon>
        <taxon>rosids</taxon>
        <taxon>malvids</taxon>
        <taxon>Myrtales</taxon>
        <taxon>Lythraceae</taxon>
        <taxon>Punica</taxon>
    </lineage>
</organism>
<name>A0A2I0KTZ6_PUNGR</name>
<dbReference type="PANTHER" id="PTHR34961">
    <property type="entry name" value="TRANSMEMBRANE PROTEIN"/>
    <property type="match status" value="1"/>
</dbReference>
<comment type="caution">
    <text evidence="1">The sequence shown here is derived from an EMBL/GenBank/DDBJ whole genome shotgun (WGS) entry which is preliminary data.</text>
</comment>
<accession>A0A2I0KTZ6</accession>
<dbReference type="GeneID" id="116209083"/>
<evidence type="ECO:0000313" key="1">
    <source>
        <dbReference type="EMBL" id="PKI71813.1"/>
    </source>
</evidence>
<dbReference type="PANTHER" id="PTHR34961:SF1">
    <property type="entry name" value="ROOT MERISTEM GROWTH FACTOR 10"/>
    <property type="match status" value="1"/>
</dbReference>
<dbReference type="AlphaFoldDB" id="A0A2I0KTZ6"/>
<gene>
    <name evidence="1" type="ORF">CRG98_007829</name>
</gene>
<dbReference type="InterPro" id="IPR053313">
    <property type="entry name" value="RGF"/>
</dbReference>
<dbReference type="OrthoDB" id="689613at2759"/>
<dbReference type="EMBL" id="PGOL01000358">
    <property type="protein sequence ID" value="PKI71813.1"/>
    <property type="molecule type" value="Genomic_DNA"/>
</dbReference>
<keyword evidence="2" id="KW-1185">Reference proteome</keyword>
<dbReference type="Proteomes" id="UP000233551">
    <property type="component" value="Unassembled WGS sequence"/>
</dbReference>
<sequence>MSVTYYLLLSLILLSLLVVDSRRLGSADQKEHLKRSATSSIKVGEKMRSQESHRNVTRKEKPLPKEKGMNAADSTGKSSPFDVKTEEIYTTEGTKSTVIGSKTKASTGNAQDGSLVIVSWRVPRQKTSEKHPGFNLDYSPPKTHPPSHN</sequence>
<reference evidence="1 2" key="1">
    <citation type="submission" date="2017-11" db="EMBL/GenBank/DDBJ databases">
        <title>De-novo sequencing of pomegranate (Punica granatum L.) genome.</title>
        <authorList>
            <person name="Akparov Z."/>
            <person name="Amiraslanov A."/>
            <person name="Hajiyeva S."/>
            <person name="Abbasov M."/>
            <person name="Kaur K."/>
            <person name="Hamwieh A."/>
            <person name="Solovyev V."/>
            <person name="Salamov A."/>
            <person name="Braich B."/>
            <person name="Kosarev P."/>
            <person name="Mahmoud A."/>
            <person name="Hajiyev E."/>
            <person name="Babayeva S."/>
            <person name="Izzatullayeva V."/>
            <person name="Mammadov A."/>
            <person name="Mammadov A."/>
            <person name="Sharifova S."/>
            <person name="Ojaghi J."/>
            <person name="Eynullazada K."/>
            <person name="Bayramov B."/>
            <person name="Abdulazimova A."/>
            <person name="Shahmuradov I."/>
        </authorList>
    </citation>
    <scope>NUCLEOTIDE SEQUENCE [LARGE SCALE GENOMIC DNA]</scope>
    <source>
        <strain evidence="2">cv. AG2017</strain>
        <tissue evidence="1">Leaf</tissue>
    </source>
</reference>